<protein>
    <recommendedName>
        <fullName evidence="6">D-lactate dehydrogenase (cytochrome)</fullName>
        <ecNumber evidence="6">1.1.2.4</ecNumber>
    </recommendedName>
</protein>
<dbReference type="GO" id="GO:1903457">
    <property type="term" value="P:lactate catabolic process"/>
    <property type="evidence" value="ECO:0007669"/>
    <property type="project" value="TreeGrafter"/>
</dbReference>
<evidence type="ECO:0000256" key="4">
    <source>
        <dbReference type="ARBA" id="ARBA00022827"/>
    </source>
</evidence>
<evidence type="ECO:0000313" key="9">
    <source>
        <dbReference type="EMBL" id="KAK5174290.1"/>
    </source>
</evidence>
<dbReference type="SUPFAM" id="SSF55103">
    <property type="entry name" value="FAD-linked oxidases, C-terminal domain"/>
    <property type="match status" value="1"/>
</dbReference>
<organism evidence="9 10">
    <name type="scientific">Saxophila tyrrhenica</name>
    <dbReference type="NCBI Taxonomy" id="1690608"/>
    <lineage>
        <taxon>Eukaryota</taxon>
        <taxon>Fungi</taxon>
        <taxon>Dikarya</taxon>
        <taxon>Ascomycota</taxon>
        <taxon>Pezizomycotina</taxon>
        <taxon>Dothideomycetes</taxon>
        <taxon>Dothideomycetidae</taxon>
        <taxon>Mycosphaerellales</taxon>
        <taxon>Extremaceae</taxon>
        <taxon>Saxophila</taxon>
    </lineage>
</organism>
<dbReference type="Gene3D" id="3.30.70.2740">
    <property type="match status" value="1"/>
</dbReference>
<dbReference type="Proteomes" id="UP001337655">
    <property type="component" value="Unassembled WGS sequence"/>
</dbReference>
<dbReference type="AlphaFoldDB" id="A0AAV9PKX4"/>
<dbReference type="GeneID" id="89922718"/>
<evidence type="ECO:0000256" key="5">
    <source>
        <dbReference type="ARBA" id="ARBA00023002"/>
    </source>
</evidence>
<dbReference type="InterPro" id="IPR016166">
    <property type="entry name" value="FAD-bd_PCMH"/>
</dbReference>
<dbReference type="Gene3D" id="1.10.45.10">
    <property type="entry name" value="Vanillyl-alcohol Oxidase, Chain A, domain 4"/>
    <property type="match status" value="1"/>
</dbReference>
<evidence type="ECO:0000256" key="7">
    <source>
        <dbReference type="ARBA" id="ARBA00051436"/>
    </source>
</evidence>
<comment type="similarity">
    <text evidence="2">Belongs to the FAD-binding oxidoreductase/transferase type 4 family.</text>
</comment>
<dbReference type="GO" id="GO:0008720">
    <property type="term" value="F:D-lactate dehydrogenase (NAD+) activity"/>
    <property type="evidence" value="ECO:0007669"/>
    <property type="project" value="TreeGrafter"/>
</dbReference>
<keyword evidence="10" id="KW-1185">Reference proteome</keyword>
<accession>A0AAV9PKX4</accession>
<dbReference type="EC" id="1.1.2.4" evidence="6"/>
<dbReference type="Pfam" id="PF02913">
    <property type="entry name" value="FAD-oxidase_C"/>
    <property type="match status" value="1"/>
</dbReference>
<dbReference type="InterPro" id="IPR006094">
    <property type="entry name" value="Oxid_FAD_bind_N"/>
</dbReference>
<dbReference type="RefSeq" id="XP_064662959.1">
    <property type="nucleotide sequence ID" value="XM_064798632.1"/>
</dbReference>
<evidence type="ECO:0000256" key="2">
    <source>
        <dbReference type="ARBA" id="ARBA00008000"/>
    </source>
</evidence>
<dbReference type="GO" id="GO:0005739">
    <property type="term" value="C:mitochondrion"/>
    <property type="evidence" value="ECO:0007669"/>
    <property type="project" value="TreeGrafter"/>
</dbReference>
<dbReference type="GO" id="GO:0071949">
    <property type="term" value="F:FAD binding"/>
    <property type="evidence" value="ECO:0007669"/>
    <property type="project" value="InterPro"/>
</dbReference>
<dbReference type="InterPro" id="IPR016171">
    <property type="entry name" value="Vanillyl_alc_oxidase_C-sub2"/>
</dbReference>
<dbReference type="FunFam" id="1.10.45.10:FF:000001">
    <property type="entry name" value="D-lactate dehydrogenase mitochondrial"/>
    <property type="match status" value="1"/>
</dbReference>
<keyword evidence="3" id="KW-0285">Flavoprotein</keyword>
<evidence type="ECO:0000256" key="6">
    <source>
        <dbReference type="ARBA" id="ARBA00038897"/>
    </source>
</evidence>
<keyword evidence="4" id="KW-0274">FAD</keyword>
<evidence type="ECO:0000313" key="10">
    <source>
        <dbReference type="Proteomes" id="UP001337655"/>
    </source>
</evidence>
<dbReference type="InterPro" id="IPR016169">
    <property type="entry name" value="FAD-bd_PCMH_sub2"/>
</dbReference>
<dbReference type="Pfam" id="PF01565">
    <property type="entry name" value="FAD_binding_4"/>
    <property type="match status" value="1"/>
</dbReference>
<dbReference type="Gene3D" id="3.30.465.10">
    <property type="match status" value="2"/>
</dbReference>
<dbReference type="EMBL" id="JAVRRT010000002">
    <property type="protein sequence ID" value="KAK5174290.1"/>
    <property type="molecule type" value="Genomic_DNA"/>
</dbReference>
<dbReference type="PROSITE" id="PS51387">
    <property type="entry name" value="FAD_PCMH"/>
    <property type="match status" value="1"/>
</dbReference>
<dbReference type="FunFam" id="3.30.70.2740:FF:000001">
    <property type="entry name" value="D-lactate dehydrogenase mitochondrial"/>
    <property type="match status" value="1"/>
</dbReference>
<comment type="cofactor">
    <cofactor evidence="1">
        <name>FAD</name>
        <dbReference type="ChEBI" id="CHEBI:57692"/>
    </cofactor>
</comment>
<dbReference type="SUPFAM" id="SSF56176">
    <property type="entry name" value="FAD-binding/transporter-associated domain-like"/>
    <property type="match status" value="1"/>
</dbReference>
<comment type="catalytic activity">
    <reaction evidence="7">
        <text>(R)-lactate + 2 Fe(III)-[cytochrome c] = 2 Fe(II)-[cytochrome c] + pyruvate + 2 H(+)</text>
        <dbReference type="Rhea" id="RHEA:13521"/>
        <dbReference type="Rhea" id="RHEA-COMP:10350"/>
        <dbReference type="Rhea" id="RHEA-COMP:14399"/>
        <dbReference type="ChEBI" id="CHEBI:15361"/>
        <dbReference type="ChEBI" id="CHEBI:15378"/>
        <dbReference type="ChEBI" id="CHEBI:16004"/>
        <dbReference type="ChEBI" id="CHEBI:29033"/>
        <dbReference type="ChEBI" id="CHEBI:29034"/>
        <dbReference type="EC" id="1.1.2.4"/>
    </reaction>
</comment>
<dbReference type="PANTHER" id="PTHR11748:SF116">
    <property type="entry name" value="D-LACTATE DEHYDROGENASE (CYTOCHROME) (AFU_ORTHOLOGUE AFUA_7G02560)"/>
    <property type="match status" value="1"/>
</dbReference>
<name>A0AAV9PKX4_9PEZI</name>
<comment type="caution">
    <text evidence="9">The sequence shown here is derived from an EMBL/GenBank/DDBJ whole genome shotgun (WGS) entry which is preliminary data.</text>
</comment>
<evidence type="ECO:0000259" key="8">
    <source>
        <dbReference type="PROSITE" id="PS51387"/>
    </source>
</evidence>
<proteinExistence type="inferred from homology"/>
<sequence>MKFCHTRRIPVVAFSGGTSFEGNFANTRRGLCIDFGRMAQVLALHKEDLDVVVQPGVGYEELNERLKEERLLFPPDPGMFCCTERYWLKVEELMMFTHRSWSNDRWYGRNRLLRHKRLPLRHDEELGHLPHYRPHRSTIIKTRQRPSKSSAGYDLSRLFTGAEGTLGLVTEAVLKVTVLPQNERVAVAAFSSIREATQCVSRVVQSGIQVAAVELLDAVSVKCLNESGSTDREWEEAPTLFFRFSETENGVREEIAVVKGLAEGMGNKSFIFAEDEQESTDLWMARKTILWGTAAVEKNDDDKLWATDCALQVSRLSDMIEQTKADLESCGLVHCVIGHVGDGNFHSAIFYSDEEKPIAEAVVHRMVERAIEMEGTVTGEHGAGLVKRDYLPLELGQGTVDAMRRVKNALDPLCLLNCDKVVRMEADR</sequence>
<dbReference type="GO" id="GO:0004458">
    <property type="term" value="F:D-lactate dehydrogenase (cytochrome) activity"/>
    <property type="evidence" value="ECO:0007669"/>
    <property type="project" value="UniProtKB-EC"/>
</dbReference>
<evidence type="ECO:0000256" key="1">
    <source>
        <dbReference type="ARBA" id="ARBA00001974"/>
    </source>
</evidence>
<dbReference type="InterPro" id="IPR036318">
    <property type="entry name" value="FAD-bd_PCMH-like_sf"/>
</dbReference>
<evidence type="ECO:0000256" key="3">
    <source>
        <dbReference type="ARBA" id="ARBA00022630"/>
    </source>
</evidence>
<dbReference type="InterPro" id="IPR016164">
    <property type="entry name" value="FAD-linked_Oxase-like_C"/>
</dbReference>
<gene>
    <name evidence="9" type="primary">DLD1_1</name>
    <name evidence="9" type="ORF">LTR77_001370</name>
</gene>
<feature type="domain" description="FAD-binding PCMH-type" evidence="8">
    <location>
        <begin position="1"/>
        <end position="179"/>
    </location>
</feature>
<dbReference type="InterPro" id="IPR004113">
    <property type="entry name" value="FAD-bd_oxidored_4_C"/>
</dbReference>
<keyword evidence="5 9" id="KW-0560">Oxidoreductase</keyword>
<reference evidence="9 10" key="1">
    <citation type="submission" date="2023-08" db="EMBL/GenBank/DDBJ databases">
        <title>Black Yeasts Isolated from many extreme environments.</title>
        <authorList>
            <person name="Coleine C."/>
            <person name="Stajich J.E."/>
            <person name="Selbmann L."/>
        </authorList>
    </citation>
    <scope>NUCLEOTIDE SEQUENCE [LARGE SCALE GENOMIC DNA]</scope>
    <source>
        <strain evidence="9 10">CCFEE 5935</strain>
    </source>
</reference>
<dbReference type="PANTHER" id="PTHR11748">
    <property type="entry name" value="D-LACTATE DEHYDROGENASE"/>
    <property type="match status" value="1"/>
</dbReference>